<accession>A0AAV8UPH7</accession>
<proteinExistence type="predicted"/>
<dbReference type="EMBL" id="JAMWBK010000006">
    <property type="protein sequence ID" value="KAJ8903924.1"/>
    <property type="molecule type" value="Genomic_DNA"/>
</dbReference>
<organism evidence="7 8">
    <name type="scientific">Rhodosorus marinus</name>
    <dbReference type="NCBI Taxonomy" id="101924"/>
    <lineage>
        <taxon>Eukaryota</taxon>
        <taxon>Rhodophyta</taxon>
        <taxon>Stylonematophyceae</taxon>
        <taxon>Stylonematales</taxon>
        <taxon>Stylonemataceae</taxon>
        <taxon>Rhodosorus</taxon>
    </lineage>
</organism>
<dbReference type="InterPro" id="IPR004181">
    <property type="entry name" value="Znf_MIZ"/>
</dbReference>
<evidence type="ECO:0000313" key="8">
    <source>
        <dbReference type="Proteomes" id="UP001157974"/>
    </source>
</evidence>
<protein>
    <recommendedName>
        <fullName evidence="6">SP-RING-type domain-containing protein</fullName>
    </recommendedName>
</protein>
<keyword evidence="3" id="KW-0862">Zinc</keyword>
<feature type="region of interest" description="Disordered" evidence="5">
    <location>
        <begin position="1"/>
        <end position="56"/>
    </location>
</feature>
<dbReference type="Proteomes" id="UP001157974">
    <property type="component" value="Unassembled WGS sequence"/>
</dbReference>
<evidence type="ECO:0000256" key="2">
    <source>
        <dbReference type="ARBA" id="ARBA00022771"/>
    </source>
</evidence>
<dbReference type="Pfam" id="PF02891">
    <property type="entry name" value="zf-MIZ"/>
    <property type="match status" value="1"/>
</dbReference>
<keyword evidence="1" id="KW-0479">Metal-binding</keyword>
<dbReference type="PANTHER" id="PTHR10782">
    <property type="entry name" value="ZINC FINGER MIZ DOMAIN-CONTAINING PROTEIN"/>
    <property type="match status" value="1"/>
</dbReference>
<feature type="region of interest" description="Disordered" evidence="5">
    <location>
        <begin position="95"/>
        <end position="116"/>
    </location>
</feature>
<evidence type="ECO:0000313" key="7">
    <source>
        <dbReference type="EMBL" id="KAJ8903924.1"/>
    </source>
</evidence>
<dbReference type="PANTHER" id="PTHR10782:SF4">
    <property type="entry name" value="TONALLI, ISOFORM E"/>
    <property type="match status" value="1"/>
</dbReference>
<feature type="compositionally biased region" description="Polar residues" evidence="5">
    <location>
        <begin position="275"/>
        <end position="286"/>
    </location>
</feature>
<name>A0AAV8UPH7_9RHOD</name>
<gene>
    <name evidence="7" type="ORF">NDN08_000455</name>
</gene>
<comment type="caution">
    <text evidence="7">The sequence shown here is derived from an EMBL/GenBank/DDBJ whole genome shotgun (WGS) entry which is preliminary data.</text>
</comment>
<feature type="region of interest" description="Disordered" evidence="5">
    <location>
        <begin position="644"/>
        <end position="666"/>
    </location>
</feature>
<dbReference type="GO" id="GO:0000785">
    <property type="term" value="C:chromatin"/>
    <property type="evidence" value="ECO:0007669"/>
    <property type="project" value="TreeGrafter"/>
</dbReference>
<dbReference type="GO" id="GO:0061665">
    <property type="term" value="F:SUMO ligase activity"/>
    <property type="evidence" value="ECO:0007669"/>
    <property type="project" value="TreeGrafter"/>
</dbReference>
<dbReference type="GO" id="GO:0008270">
    <property type="term" value="F:zinc ion binding"/>
    <property type="evidence" value="ECO:0007669"/>
    <property type="project" value="UniProtKB-KW"/>
</dbReference>
<keyword evidence="2 4" id="KW-0863">Zinc-finger</keyword>
<dbReference type="CDD" id="cd16650">
    <property type="entry name" value="SP-RING_PIAS-like"/>
    <property type="match status" value="1"/>
</dbReference>
<keyword evidence="8" id="KW-1185">Reference proteome</keyword>
<dbReference type="GO" id="GO:0016925">
    <property type="term" value="P:protein sumoylation"/>
    <property type="evidence" value="ECO:0007669"/>
    <property type="project" value="TreeGrafter"/>
</dbReference>
<evidence type="ECO:0000259" key="6">
    <source>
        <dbReference type="PROSITE" id="PS51044"/>
    </source>
</evidence>
<dbReference type="PROSITE" id="PS51044">
    <property type="entry name" value="ZF_SP_RING"/>
    <property type="match status" value="1"/>
</dbReference>
<feature type="domain" description="SP-RING-type" evidence="6">
    <location>
        <begin position="546"/>
        <end position="628"/>
    </location>
</feature>
<evidence type="ECO:0000256" key="3">
    <source>
        <dbReference type="ARBA" id="ARBA00022833"/>
    </source>
</evidence>
<evidence type="ECO:0000256" key="5">
    <source>
        <dbReference type="SAM" id="MobiDB-lite"/>
    </source>
</evidence>
<dbReference type="InterPro" id="IPR013083">
    <property type="entry name" value="Znf_RING/FYVE/PHD"/>
</dbReference>
<sequence length="788" mass="87314">MYNPHANGNPPKRPRSSTEASNFSEGRIWDTQLVSTPNFTQGSSAGLSSEGEDGALRQPVQLALSLPTANGVSNADPDPSSQLADFPIVISSANSNANEESGLPGESSGDGGADVPQRSEYKRLIDLGITPSVFVESDLSNLARVFFARLCLDKLGKNAVHIDTMSLRLKTPLVRTMLNFDGFHTTFSYSDMSVMAVHESRLNGLMKADLTEMCRMLDLPVSGRKSDQVQRILDFMDNPGNPHPGTRQLGTRGHSAINKVNNSPEKHVESRGPELNTTSNEQQTYSMPIYENSRPKRYTPRNGLKDEIARSAAGFTRGSKQPNRKKVISTGLGSAFDSRIADFNPNNPESPFYVNHGPPLGKTKYTFVLSSHLDHAEADYQFSFPTPKPVTFDGYETQVHLRCLEVDVTKSPTEWTQQWPFPVLARVNGFHVVLDQARRYTNGKLAGVDMATNIQEYLRTQSSVYSENTNMNLVILKRYGKATPSSGPVKAYLLFAQRVLVKTTDLVVQEVKKATEKFWNDRLNANAEPGLTEVQVQERDVKSFMNAEGVVTDSLKISLRCPLAFTRIDVPVIGEKCQHIQCFDLKNYLEYSRKSQKFECPVCNQRTANLKDLIISPFFKEALQRFPDTVDLEVTSEAKLRLPEEKKTVSRTAEKSIGQPSHEEEVGLPEVRAKIEPLPDLSGTIIDLTGDDDSVERGGETEWPSAYEQWNGDSSATDGQTSNYMGNYYPSTLVAQRSVLPDVAGGLLGLSGVPEQDIIYDQNNNSSTYTNSSMRNYTMEDDVIVLSD</sequence>
<reference evidence="7 8" key="1">
    <citation type="journal article" date="2023" name="Nat. Commun.">
        <title>Origin of minicircular mitochondrial genomes in red algae.</title>
        <authorList>
            <person name="Lee Y."/>
            <person name="Cho C.H."/>
            <person name="Lee Y.M."/>
            <person name="Park S.I."/>
            <person name="Yang J.H."/>
            <person name="West J.A."/>
            <person name="Bhattacharya D."/>
            <person name="Yoon H.S."/>
        </authorList>
    </citation>
    <scope>NUCLEOTIDE SEQUENCE [LARGE SCALE GENOMIC DNA]</scope>
    <source>
        <strain evidence="7 8">CCMP1338</strain>
        <tissue evidence="7">Whole cell</tissue>
    </source>
</reference>
<dbReference type="AlphaFoldDB" id="A0AAV8UPH7"/>
<feature type="compositionally biased region" description="Polar residues" evidence="5">
    <location>
        <begin position="32"/>
        <end position="47"/>
    </location>
</feature>
<feature type="region of interest" description="Disordered" evidence="5">
    <location>
        <begin position="262"/>
        <end position="301"/>
    </location>
</feature>
<evidence type="ECO:0000256" key="1">
    <source>
        <dbReference type="ARBA" id="ARBA00022723"/>
    </source>
</evidence>
<dbReference type="Gene3D" id="3.30.40.10">
    <property type="entry name" value="Zinc/RING finger domain, C3HC4 (zinc finger)"/>
    <property type="match status" value="1"/>
</dbReference>
<feature type="compositionally biased region" description="Basic and acidic residues" evidence="5">
    <location>
        <begin position="644"/>
        <end position="654"/>
    </location>
</feature>
<evidence type="ECO:0000256" key="4">
    <source>
        <dbReference type="PROSITE-ProRule" id="PRU00452"/>
    </source>
</evidence>
<feature type="region of interest" description="Disordered" evidence="5">
    <location>
        <begin position="682"/>
        <end position="702"/>
    </location>
</feature>